<feature type="domain" description="Methyltransferase type 11" evidence="1">
    <location>
        <begin position="68"/>
        <end position="164"/>
    </location>
</feature>
<proteinExistence type="predicted"/>
<gene>
    <name evidence="2" type="ORF">J5Y09_01245</name>
</gene>
<dbReference type="InterPro" id="IPR052356">
    <property type="entry name" value="Thiol_S-MT"/>
</dbReference>
<dbReference type="EMBL" id="JAGIYZ010000001">
    <property type="protein sequence ID" value="MBP0462523.1"/>
    <property type="molecule type" value="Genomic_DNA"/>
</dbReference>
<dbReference type="GO" id="GO:0032259">
    <property type="term" value="P:methylation"/>
    <property type="evidence" value="ECO:0007669"/>
    <property type="project" value="UniProtKB-KW"/>
</dbReference>
<dbReference type="GO" id="GO:0008168">
    <property type="term" value="F:methyltransferase activity"/>
    <property type="evidence" value="ECO:0007669"/>
    <property type="project" value="UniProtKB-KW"/>
</dbReference>
<sequence length="238" mass="26187">MRDRMADIQLAKGAEERGHARAALDADSVREAYRRWAGVYDTVFGGVSGFGRRRAVAAVNRLAGPRVLEVGVGTGLALPLYRRDLQVVGIDLSRDMLEKAHERVAEQRLGNVRGLLEMDAERMAFADGSFDIAVAMFTASVVPDAKRLYAEMSRVVRPGGHLLFVNHFAAEGGPRWWVERAMAPLSRRLGWHPDFALRDLLDPEIAEVESMEACPPAGIFTLVQVRNPQVVAQALAAE</sequence>
<reference evidence="2 3" key="1">
    <citation type="submission" date="2021-03" db="EMBL/GenBank/DDBJ databases">
        <authorList>
            <person name="So Y."/>
        </authorList>
    </citation>
    <scope>NUCLEOTIDE SEQUENCE [LARGE SCALE GENOMIC DNA]</scope>
    <source>
        <strain evidence="2 3">PWR1</strain>
    </source>
</reference>
<evidence type="ECO:0000313" key="3">
    <source>
        <dbReference type="Proteomes" id="UP000680815"/>
    </source>
</evidence>
<dbReference type="InterPro" id="IPR029063">
    <property type="entry name" value="SAM-dependent_MTases_sf"/>
</dbReference>
<keyword evidence="2" id="KW-0808">Transferase</keyword>
<dbReference type="Proteomes" id="UP000680815">
    <property type="component" value="Unassembled WGS sequence"/>
</dbReference>
<keyword evidence="2" id="KW-0489">Methyltransferase</keyword>
<dbReference type="CDD" id="cd02440">
    <property type="entry name" value="AdoMet_MTases"/>
    <property type="match status" value="1"/>
</dbReference>
<dbReference type="SUPFAM" id="SSF53335">
    <property type="entry name" value="S-adenosyl-L-methionine-dependent methyltransferases"/>
    <property type="match status" value="1"/>
</dbReference>
<comment type="caution">
    <text evidence="2">The sequence shown here is derived from an EMBL/GenBank/DDBJ whole genome shotgun (WGS) entry which is preliminary data.</text>
</comment>
<accession>A0ABS4ANU3</accession>
<dbReference type="PANTHER" id="PTHR45036:SF1">
    <property type="entry name" value="METHYLTRANSFERASE LIKE 7A"/>
    <property type="match status" value="1"/>
</dbReference>
<organism evidence="2 3">
    <name type="scientific">Roseomonas nitratireducens</name>
    <dbReference type="NCBI Taxonomy" id="2820810"/>
    <lineage>
        <taxon>Bacteria</taxon>
        <taxon>Pseudomonadati</taxon>
        <taxon>Pseudomonadota</taxon>
        <taxon>Alphaproteobacteria</taxon>
        <taxon>Acetobacterales</taxon>
        <taxon>Roseomonadaceae</taxon>
        <taxon>Roseomonas</taxon>
    </lineage>
</organism>
<name>A0ABS4ANU3_9PROT</name>
<keyword evidence="3" id="KW-1185">Reference proteome</keyword>
<evidence type="ECO:0000313" key="2">
    <source>
        <dbReference type="EMBL" id="MBP0462523.1"/>
    </source>
</evidence>
<dbReference type="Gene3D" id="3.40.50.150">
    <property type="entry name" value="Vaccinia Virus protein VP39"/>
    <property type="match status" value="1"/>
</dbReference>
<evidence type="ECO:0000259" key="1">
    <source>
        <dbReference type="Pfam" id="PF08241"/>
    </source>
</evidence>
<dbReference type="Pfam" id="PF08241">
    <property type="entry name" value="Methyltransf_11"/>
    <property type="match status" value="1"/>
</dbReference>
<dbReference type="PANTHER" id="PTHR45036">
    <property type="entry name" value="METHYLTRANSFERASE LIKE 7B"/>
    <property type="match status" value="1"/>
</dbReference>
<protein>
    <submittedName>
        <fullName evidence="2">Class I SAM-dependent methyltransferase</fullName>
    </submittedName>
</protein>
<dbReference type="InterPro" id="IPR013216">
    <property type="entry name" value="Methyltransf_11"/>
</dbReference>